<evidence type="ECO:0000313" key="7">
    <source>
        <dbReference type="EMBL" id="MBT1072680.1"/>
    </source>
</evidence>
<dbReference type="SUPFAM" id="SSF102114">
    <property type="entry name" value="Radical SAM enzymes"/>
    <property type="match status" value="1"/>
</dbReference>
<feature type="domain" description="Radical SAM core" evidence="6">
    <location>
        <begin position="13"/>
        <end position="245"/>
    </location>
</feature>
<dbReference type="InterPro" id="IPR051198">
    <property type="entry name" value="BchE-like"/>
</dbReference>
<protein>
    <submittedName>
        <fullName evidence="7">Radical SAM protein</fullName>
    </submittedName>
</protein>
<dbReference type="CDD" id="cd01335">
    <property type="entry name" value="Radical_SAM"/>
    <property type="match status" value="1"/>
</dbReference>
<evidence type="ECO:0000259" key="6">
    <source>
        <dbReference type="PROSITE" id="PS51918"/>
    </source>
</evidence>
<evidence type="ECO:0000256" key="1">
    <source>
        <dbReference type="ARBA" id="ARBA00001966"/>
    </source>
</evidence>
<dbReference type="SFLD" id="SFLDS00029">
    <property type="entry name" value="Radical_SAM"/>
    <property type="match status" value="1"/>
</dbReference>
<dbReference type="InterPro" id="IPR058240">
    <property type="entry name" value="rSAM_sf"/>
</dbReference>
<comment type="caution">
    <text evidence="7">The sequence shown here is derived from an EMBL/GenBank/DDBJ whole genome shotgun (WGS) entry which is preliminary data.</text>
</comment>
<evidence type="ECO:0000256" key="2">
    <source>
        <dbReference type="ARBA" id="ARBA00022691"/>
    </source>
</evidence>
<evidence type="ECO:0000256" key="5">
    <source>
        <dbReference type="ARBA" id="ARBA00023014"/>
    </source>
</evidence>
<dbReference type="PANTHER" id="PTHR43409">
    <property type="entry name" value="ANAEROBIC MAGNESIUM-PROTOPORPHYRIN IX MONOMETHYL ESTER CYCLASE-RELATED"/>
    <property type="match status" value="1"/>
</dbReference>
<evidence type="ECO:0000313" key="8">
    <source>
        <dbReference type="Proteomes" id="UP000784128"/>
    </source>
</evidence>
<dbReference type="EMBL" id="JAHDYS010000012">
    <property type="protein sequence ID" value="MBT1072680.1"/>
    <property type="molecule type" value="Genomic_DNA"/>
</dbReference>
<keyword evidence="4" id="KW-0408">Iron</keyword>
<keyword evidence="8" id="KW-1185">Reference proteome</keyword>
<dbReference type="Pfam" id="PF04055">
    <property type="entry name" value="Radical_SAM"/>
    <property type="match status" value="1"/>
</dbReference>
<dbReference type="InterPro" id="IPR023404">
    <property type="entry name" value="rSAM_horseshoe"/>
</dbReference>
<proteinExistence type="predicted"/>
<dbReference type="PANTHER" id="PTHR43409:SF4">
    <property type="entry name" value="RADICAL SAM SUPERFAMILY PROTEIN"/>
    <property type="match status" value="1"/>
</dbReference>
<dbReference type="InterPro" id="IPR007197">
    <property type="entry name" value="rSAM"/>
</dbReference>
<dbReference type="SFLD" id="SFLDG01095">
    <property type="entry name" value="Uncharacterised_Radical_SAM_Su"/>
    <property type="match status" value="1"/>
</dbReference>
<comment type="cofactor">
    <cofactor evidence="1">
        <name>[4Fe-4S] cluster</name>
        <dbReference type="ChEBI" id="CHEBI:49883"/>
    </cofactor>
</comment>
<dbReference type="SMART" id="SM00729">
    <property type="entry name" value="Elp3"/>
    <property type="match status" value="1"/>
</dbReference>
<name>A0ABS5UAI7_9BACT</name>
<reference evidence="7 8" key="1">
    <citation type="submission" date="2021-05" db="EMBL/GenBank/DDBJ databases">
        <title>The draft genome of Geobacter chapellei DSM 13688.</title>
        <authorList>
            <person name="Xu Z."/>
            <person name="Masuda Y."/>
            <person name="Itoh H."/>
            <person name="Senoo K."/>
        </authorList>
    </citation>
    <scope>NUCLEOTIDE SEQUENCE [LARGE SCALE GENOMIC DNA]</scope>
    <source>
        <strain evidence="7 8">DSM 13688</strain>
    </source>
</reference>
<accession>A0ABS5UAI7</accession>
<dbReference type="RefSeq" id="WP_214299915.1">
    <property type="nucleotide sequence ID" value="NZ_JAHDYS010000012.1"/>
</dbReference>
<sequence length="296" mass="33927">MHRYLHYEEPLFRPPSEARSLILQATIGCSQNSCKFCGMYKMKRFRIRPVHELVAEINSFPLQYRPYIQRVFIADGDALVYPQEGLIVILDALAAAFPRLNRIGAYASPNSLTNKSEEELVVLQDKKLRILYFGLESGDPETLRAIDKGYQPDEMLTLCRKAQKAGMKLSITAILGLAGQTRSTEHAIATAEWINALSPEYFSLLTMFKRHNDDWFRTIKPLTQGQILEEAVTMLHRLEPHRTILRSNHVSNFLNLAGSYPKDRQRLIDTAEAALADARRDPLWFNEISGYSEEYY</sequence>
<keyword evidence="5" id="KW-0411">Iron-sulfur</keyword>
<dbReference type="SFLD" id="SFLDG01082">
    <property type="entry name" value="B12-binding_domain_containing"/>
    <property type="match status" value="1"/>
</dbReference>
<keyword evidence="2" id="KW-0949">S-adenosyl-L-methionine</keyword>
<dbReference type="InterPro" id="IPR006638">
    <property type="entry name" value="Elp3/MiaA/NifB-like_rSAM"/>
</dbReference>
<evidence type="ECO:0000256" key="3">
    <source>
        <dbReference type="ARBA" id="ARBA00022723"/>
    </source>
</evidence>
<organism evidence="7 8">
    <name type="scientific">Pelotalea chapellei</name>
    <dbReference type="NCBI Taxonomy" id="44671"/>
    <lineage>
        <taxon>Bacteria</taxon>
        <taxon>Pseudomonadati</taxon>
        <taxon>Thermodesulfobacteriota</taxon>
        <taxon>Desulfuromonadia</taxon>
        <taxon>Geobacterales</taxon>
        <taxon>Geobacteraceae</taxon>
        <taxon>Pelotalea</taxon>
    </lineage>
</organism>
<keyword evidence="3" id="KW-0479">Metal-binding</keyword>
<gene>
    <name evidence="7" type="ORF">KJB30_12855</name>
</gene>
<dbReference type="Proteomes" id="UP000784128">
    <property type="component" value="Unassembled WGS sequence"/>
</dbReference>
<dbReference type="PROSITE" id="PS51918">
    <property type="entry name" value="RADICAL_SAM"/>
    <property type="match status" value="1"/>
</dbReference>
<dbReference type="Gene3D" id="3.80.30.20">
    <property type="entry name" value="tm_1862 like domain"/>
    <property type="match status" value="1"/>
</dbReference>
<evidence type="ECO:0000256" key="4">
    <source>
        <dbReference type="ARBA" id="ARBA00023004"/>
    </source>
</evidence>